<keyword evidence="5 6" id="KW-0472">Membrane</keyword>
<dbReference type="EMBL" id="OZ037948">
    <property type="protein sequence ID" value="CAL1708579.1"/>
    <property type="molecule type" value="Genomic_DNA"/>
</dbReference>
<dbReference type="Gene3D" id="1.20.1740.10">
    <property type="entry name" value="Amino acid/polyamine transporter I"/>
    <property type="match status" value="1"/>
</dbReference>
<feature type="transmembrane region" description="Helical" evidence="6">
    <location>
        <begin position="101"/>
        <end position="119"/>
    </location>
</feature>
<evidence type="ECO:0000256" key="2">
    <source>
        <dbReference type="ARBA" id="ARBA00022448"/>
    </source>
</evidence>
<dbReference type="Pfam" id="PF13520">
    <property type="entry name" value="AA_permease_2"/>
    <property type="match status" value="1"/>
</dbReference>
<evidence type="ECO:0000256" key="6">
    <source>
        <dbReference type="SAM" id="Phobius"/>
    </source>
</evidence>
<organism evidence="7 8">
    <name type="scientific">Somion occarium</name>
    <dbReference type="NCBI Taxonomy" id="3059160"/>
    <lineage>
        <taxon>Eukaryota</taxon>
        <taxon>Fungi</taxon>
        <taxon>Dikarya</taxon>
        <taxon>Basidiomycota</taxon>
        <taxon>Agaricomycotina</taxon>
        <taxon>Agaricomycetes</taxon>
        <taxon>Polyporales</taxon>
        <taxon>Cerrenaceae</taxon>
        <taxon>Somion</taxon>
    </lineage>
</organism>
<dbReference type="Proteomes" id="UP001497453">
    <property type="component" value="Chromosome 5"/>
</dbReference>
<evidence type="ECO:0000256" key="5">
    <source>
        <dbReference type="ARBA" id="ARBA00023136"/>
    </source>
</evidence>
<sequence>MGTDIENIMANPIGQPMTTIILNSLGKKGTLVVWSLIVFVRCMTACSRQVFAFSRDGALPGSSYLYRINKHTGTPVNCVCFAACLASLLGLLVFAGSIATSALFSLSVTGQYIAYIIPISSRFLGGEKWTPGLFNLGVMGRPIAYVAVL</sequence>
<reference evidence="8" key="1">
    <citation type="submission" date="2024-04" db="EMBL/GenBank/DDBJ databases">
        <authorList>
            <person name="Shaw F."/>
            <person name="Minotto A."/>
        </authorList>
    </citation>
    <scope>NUCLEOTIDE SEQUENCE [LARGE SCALE GENOMIC DNA]</scope>
</reference>
<proteinExistence type="predicted"/>
<dbReference type="InterPro" id="IPR002293">
    <property type="entry name" value="AA/rel_permease1"/>
</dbReference>
<evidence type="ECO:0000313" key="7">
    <source>
        <dbReference type="EMBL" id="CAL1708579.1"/>
    </source>
</evidence>
<name>A0ABP1DPL1_9APHY</name>
<keyword evidence="4 6" id="KW-1133">Transmembrane helix</keyword>
<accession>A0ABP1DPL1</accession>
<keyword evidence="2" id="KW-0813">Transport</keyword>
<evidence type="ECO:0000313" key="8">
    <source>
        <dbReference type="Proteomes" id="UP001497453"/>
    </source>
</evidence>
<evidence type="ECO:0000256" key="3">
    <source>
        <dbReference type="ARBA" id="ARBA00022692"/>
    </source>
</evidence>
<feature type="transmembrane region" description="Helical" evidence="6">
    <location>
        <begin position="74"/>
        <end position="95"/>
    </location>
</feature>
<protein>
    <recommendedName>
        <fullName evidence="9">Amino acid permease/ SLC12A domain-containing protein</fullName>
    </recommendedName>
</protein>
<dbReference type="PANTHER" id="PTHR45649">
    <property type="entry name" value="AMINO-ACID PERMEASE BAT1"/>
    <property type="match status" value="1"/>
</dbReference>
<evidence type="ECO:0000256" key="1">
    <source>
        <dbReference type="ARBA" id="ARBA00004141"/>
    </source>
</evidence>
<gene>
    <name evidence="7" type="ORF">GFSPODELE1_LOCUS6917</name>
</gene>
<evidence type="ECO:0000256" key="4">
    <source>
        <dbReference type="ARBA" id="ARBA00022989"/>
    </source>
</evidence>
<keyword evidence="8" id="KW-1185">Reference proteome</keyword>
<dbReference type="PANTHER" id="PTHR45649:SF6">
    <property type="entry name" value="GABA-SPECIFIC PERMEASE"/>
    <property type="match status" value="1"/>
</dbReference>
<evidence type="ECO:0008006" key="9">
    <source>
        <dbReference type="Google" id="ProtNLM"/>
    </source>
</evidence>
<feature type="transmembrane region" description="Helical" evidence="6">
    <location>
        <begin position="31"/>
        <end position="53"/>
    </location>
</feature>
<keyword evidence="3 6" id="KW-0812">Transmembrane</keyword>
<comment type="subcellular location">
    <subcellularLocation>
        <location evidence="1">Membrane</location>
        <topology evidence="1">Multi-pass membrane protein</topology>
    </subcellularLocation>
</comment>